<comment type="function">
    <text evidence="8 10">GTPase that plays an essential role in the late steps of ribosome biogenesis.</text>
</comment>
<evidence type="ECO:0000313" key="12">
    <source>
        <dbReference type="EMBL" id="ROR34887.1"/>
    </source>
</evidence>
<dbReference type="PRINTS" id="PR00326">
    <property type="entry name" value="GTP1OBG"/>
</dbReference>
<dbReference type="EMBL" id="RJVI01000001">
    <property type="protein sequence ID" value="ROR34887.1"/>
    <property type="molecule type" value="Genomic_DNA"/>
</dbReference>
<evidence type="ECO:0000256" key="6">
    <source>
        <dbReference type="ARBA" id="ARBA00023134"/>
    </source>
</evidence>
<dbReference type="InterPro" id="IPR003593">
    <property type="entry name" value="AAA+_ATPase"/>
</dbReference>
<dbReference type="SMART" id="SM00173">
    <property type="entry name" value="RAS"/>
    <property type="match status" value="1"/>
</dbReference>
<evidence type="ECO:0000256" key="8">
    <source>
        <dbReference type="HAMAP-Rule" id="MF_00195"/>
    </source>
</evidence>
<evidence type="ECO:0000256" key="1">
    <source>
        <dbReference type="ARBA" id="ARBA00008279"/>
    </source>
</evidence>
<reference evidence="12 13" key="1">
    <citation type="submission" date="2018-11" db="EMBL/GenBank/DDBJ databases">
        <title>Genomic Encyclopedia of Type Strains, Phase IV (KMG-IV): sequencing the most valuable type-strain genomes for metagenomic binning, comparative biology and taxonomic classification.</title>
        <authorList>
            <person name="Goeker M."/>
        </authorList>
    </citation>
    <scope>NUCLEOTIDE SEQUENCE [LARGE SCALE GENOMIC DNA]</scope>
    <source>
        <strain evidence="12 13">DSM 100275</strain>
    </source>
</reference>
<dbReference type="InterPro" id="IPR031166">
    <property type="entry name" value="G_ENGA"/>
</dbReference>
<feature type="binding site" evidence="8">
    <location>
        <begin position="9"/>
        <end position="16"/>
    </location>
    <ligand>
        <name>GTP</name>
        <dbReference type="ChEBI" id="CHEBI:37565"/>
        <label>1</label>
    </ligand>
</feature>
<dbReference type="PROSITE" id="PS51712">
    <property type="entry name" value="G_ENGA"/>
    <property type="match status" value="2"/>
</dbReference>
<dbReference type="NCBIfam" id="TIGR03594">
    <property type="entry name" value="GTPase_EngA"/>
    <property type="match status" value="1"/>
</dbReference>
<dbReference type="FunFam" id="3.40.50.300:FF:000040">
    <property type="entry name" value="GTPase Der"/>
    <property type="match status" value="1"/>
</dbReference>
<dbReference type="PANTHER" id="PTHR43834">
    <property type="entry name" value="GTPASE DER"/>
    <property type="match status" value="1"/>
</dbReference>
<organism evidence="12 13">
    <name type="scientific">Inmirania thermothiophila</name>
    <dbReference type="NCBI Taxonomy" id="1750597"/>
    <lineage>
        <taxon>Bacteria</taxon>
        <taxon>Pseudomonadati</taxon>
        <taxon>Pseudomonadota</taxon>
        <taxon>Gammaproteobacteria</taxon>
        <taxon>Chromatiales</taxon>
        <taxon>Ectothiorhodospiraceae</taxon>
        <taxon>Inmirania</taxon>
    </lineage>
</organism>
<comment type="similarity">
    <text evidence="1 8 9 10">Belongs to the TRAFAC class TrmE-Era-EngA-EngB-Septin-like GTPase superfamily. EngA (Der) GTPase family.</text>
</comment>
<dbReference type="InterPro" id="IPR016484">
    <property type="entry name" value="GTPase_Der"/>
</dbReference>
<dbReference type="InterPro" id="IPR032859">
    <property type="entry name" value="KH_dom-like"/>
</dbReference>
<feature type="domain" description="EngA-type G" evidence="11">
    <location>
        <begin position="3"/>
        <end position="166"/>
    </location>
</feature>
<proteinExistence type="inferred from homology"/>
<dbReference type="GO" id="GO:0042254">
    <property type="term" value="P:ribosome biogenesis"/>
    <property type="evidence" value="ECO:0007669"/>
    <property type="project" value="UniProtKB-KW"/>
</dbReference>
<evidence type="ECO:0000256" key="4">
    <source>
        <dbReference type="ARBA" id="ARBA00022737"/>
    </source>
</evidence>
<sequence>MLPVIALVGRPNVGKSTLFNHLTRSRDALVANRPGITRDRIYGIGRVGGGGYMVVDTGGLSGEGEGIDAHMAAQTWRAVEEADAVFFLVDGREGLTAADEEVAARLRGTGKPVWLLVNKTDGLDGELACAEFHRLGLGRPHAVSAAHGRGVKAVLQRALAELPPGEPEPPEEDDAVRVAIVGRPNVGKSTLVNRLLGEERVLAYDEPGTTRDSIRIPFVRDGRRYLLIDTAGVRRRARIRDFVEKFSVVKAFQAMEAAHVVVLMVDAREGVVEQDAALAGLAVESGRAVVVAVNKWDRLPEAQRRAVGRELELRLGFLLEFAPVRRISALHGSGLEELMAAVDRAHRAATADLATPELTRILQEAVARHQPPLVRGRRIKLRYAHQGGRNPPVIVVHGNRTELLPEHYRRYLANAFREALDLFGTPVRVELRSGENPFAGRRNELTPRQIRKRRRLMRHVKRS</sequence>
<dbReference type="SMART" id="SM00382">
    <property type="entry name" value="AAA"/>
    <property type="match status" value="2"/>
</dbReference>
<dbReference type="SUPFAM" id="SSF52540">
    <property type="entry name" value="P-loop containing nucleoside triphosphate hydrolases"/>
    <property type="match status" value="2"/>
</dbReference>
<evidence type="ECO:0000256" key="10">
    <source>
        <dbReference type="RuleBase" id="RU004481"/>
    </source>
</evidence>
<feature type="binding site" evidence="8">
    <location>
        <begin position="294"/>
        <end position="297"/>
    </location>
    <ligand>
        <name>GTP</name>
        <dbReference type="ChEBI" id="CHEBI:37565"/>
        <label>2</label>
    </ligand>
</feature>
<dbReference type="Pfam" id="PF01926">
    <property type="entry name" value="MMR_HSR1"/>
    <property type="match status" value="2"/>
</dbReference>
<keyword evidence="3 8" id="KW-0690">Ribosome biogenesis</keyword>
<feature type="binding site" evidence="8">
    <location>
        <begin position="56"/>
        <end position="60"/>
    </location>
    <ligand>
        <name>GTP</name>
        <dbReference type="ChEBI" id="CHEBI:37565"/>
        <label>1</label>
    </ligand>
</feature>
<dbReference type="InterPro" id="IPR027417">
    <property type="entry name" value="P-loop_NTPase"/>
</dbReference>
<dbReference type="InterPro" id="IPR005225">
    <property type="entry name" value="Small_GTP-bd"/>
</dbReference>
<keyword evidence="4 10" id="KW-0677">Repeat</keyword>
<dbReference type="PIRSF" id="PIRSF006485">
    <property type="entry name" value="GTP-binding_EngA"/>
    <property type="match status" value="1"/>
</dbReference>
<evidence type="ECO:0000256" key="2">
    <source>
        <dbReference type="ARBA" id="ARBA00020953"/>
    </source>
</evidence>
<keyword evidence="13" id="KW-1185">Reference proteome</keyword>
<dbReference type="Gene3D" id="3.30.300.20">
    <property type="match status" value="1"/>
</dbReference>
<evidence type="ECO:0000256" key="3">
    <source>
        <dbReference type="ARBA" id="ARBA00022517"/>
    </source>
</evidence>
<dbReference type="InterPro" id="IPR006073">
    <property type="entry name" value="GTP-bd"/>
</dbReference>
<dbReference type="RefSeq" id="WP_123400431.1">
    <property type="nucleotide sequence ID" value="NZ_RJVI01000001.1"/>
</dbReference>
<feature type="binding site" evidence="8">
    <location>
        <begin position="182"/>
        <end position="189"/>
    </location>
    <ligand>
        <name>GTP</name>
        <dbReference type="ChEBI" id="CHEBI:37565"/>
        <label>2</label>
    </ligand>
</feature>
<accession>A0A3N1YBX5</accession>
<feature type="binding site" evidence="8">
    <location>
        <begin position="118"/>
        <end position="121"/>
    </location>
    <ligand>
        <name>GTP</name>
        <dbReference type="ChEBI" id="CHEBI:37565"/>
        <label>1</label>
    </ligand>
</feature>
<evidence type="ECO:0000256" key="7">
    <source>
        <dbReference type="ARBA" id="ARBA00032345"/>
    </source>
</evidence>
<evidence type="ECO:0000313" key="13">
    <source>
        <dbReference type="Proteomes" id="UP000276634"/>
    </source>
</evidence>
<gene>
    <name evidence="8" type="primary">der</name>
    <name evidence="12" type="ORF">EDC57_0796</name>
</gene>
<comment type="subunit">
    <text evidence="8">Associates with the 50S ribosomal subunit.</text>
</comment>
<protein>
    <recommendedName>
        <fullName evidence="2 8">GTPase Der</fullName>
    </recommendedName>
    <alternativeName>
        <fullName evidence="7 8">GTP-binding protein EngA</fullName>
    </alternativeName>
</protein>
<dbReference type="NCBIfam" id="TIGR00231">
    <property type="entry name" value="small_GTP"/>
    <property type="match status" value="2"/>
</dbReference>
<dbReference type="Pfam" id="PF14714">
    <property type="entry name" value="KH_dom-like"/>
    <property type="match status" value="1"/>
</dbReference>
<dbReference type="CDD" id="cd01895">
    <property type="entry name" value="EngA2"/>
    <property type="match status" value="1"/>
</dbReference>
<dbReference type="HAMAP" id="MF_00195">
    <property type="entry name" value="GTPase_Der"/>
    <property type="match status" value="1"/>
</dbReference>
<dbReference type="CDD" id="cd01894">
    <property type="entry name" value="EngA1"/>
    <property type="match status" value="1"/>
</dbReference>
<keyword evidence="6 8" id="KW-0342">GTP-binding</keyword>
<feature type="binding site" evidence="8">
    <location>
        <begin position="229"/>
        <end position="233"/>
    </location>
    <ligand>
        <name>GTP</name>
        <dbReference type="ChEBI" id="CHEBI:37565"/>
        <label>2</label>
    </ligand>
</feature>
<dbReference type="Proteomes" id="UP000276634">
    <property type="component" value="Unassembled WGS sequence"/>
</dbReference>
<dbReference type="Gene3D" id="3.40.50.300">
    <property type="entry name" value="P-loop containing nucleotide triphosphate hydrolases"/>
    <property type="match status" value="2"/>
</dbReference>
<comment type="caution">
    <text evidence="12">The sequence shown here is derived from an EMBL/GenBank/DDBJ whole genome shotgun (WGS) entry which is preliminary data.</text>
</comment>
<dbReference type="AlphaFoldDB" id="A0A3N1YBX5"/>
<dbReference type="FunFam" id="3.30.300.20:FF:000004">
    <property type="entry name" value="GTPase Der"/>
    <property type="match status" value="1"/>
</dbReference>
<dbReference type="InterPro" id="IPR015946">
    <property type="entry name" value="KH_dom-like_a/b"/>
</dbReference>
<evidence type="ECO:0000256" key="9">
    <source>
        <dbReference type="PROSITE-ProRule" id="PRU01049"/>
    </source>
</evidence>
<dbReference type="OrthoDB" id="9805918at2"/>
<evidence type="ECO:0000256" key="5">
    <source>
        <dbReference type="ARBA" id="ARBA00022741"/>
    </source>
</evidence>
<keyword evidence="5 8" id="KW-0547">Nucleotide-binding</keyword>
<dbReference type="FunFam" id="3.40.50.300:FF:000057">
    <property type="entry name" value="GTPase Der"/>
    <property type="match status" value="1"/>
</dbReference>
<dbReference type="GO" id="GO:0005525">
    <property type="term" value="F:GTP binding"/>
    <property type="evidence" value="ECO:0007669"/>
    <property type="project" value="UniProtKB-UniRule"/>
</dbReference>
<dbReference type="GO" id="GO:0043022">
    <property type="term" value="F:ribosome binding"/>
    <property type="evidence" value="ECO:0007669"/>
    <property type="project" value="TreeGrafter"/>
</dbReference>
<feature type="domain" description="EngA-type G" evidence="11">
    <location>
        <begin position="176"/>
        <end position="350"/>
    </location>
</feature>
<dbReference type="PANTHER" id="PTHR43834:SF6">
    <property type="entry name" value="GTPASE DER"/>
    <property type="match status" value="1"/>
</dbReference>
<name>A0A3N1YBX5_9GAMM</name>
<evidence type="ECO:0000259" key="11">
    <source>
        <dbReference type="PROSITE" id="PS51712"/>
    </source>
</evidence>